<reference evidence="7" key="1">
    <citation type="submission" date="2018-02" db="EMBL/GenBank/DDBJ databases">
        <authorList>
            <person name="Hausmann B."/>
        </authorList>
    </citation>
    <scope>NUCLEOTIDE SEQUENCE [LARGE SCALE GENOMIC DNA]</scope>
    <source>
        <strain evidence="7">Peat soil MAG SbA5</strain>
    </source>
</reference>
<name>A0A2N9L514_9BACT</name>
<dbReference type="InterPro" id="IPR023010">
    <property type="entry name" value="GcvPA"/>
</dbReference>
<evidence type="ECO:0000313" key="6">
    <source>
        <dbReference type="EMBL" id="SPE18330.1"/>
    </source>
</evidence>
<comment type="catalytic activity">
    <reaction evidence="3 4">
        <text>N(6)-[(R)-lipoyl]-L-lysyl-[glycine-cleavage complex H protein] + glycine + H(+) = N(6)-[(R)-S(8)-aminomethyldihydrolipoyl]-L-lysyl-[glycine-cleavage complex H protein] + CO2</text>
        <dbReference type="Rhea" id="RHEA:24304"/>
        <dbReference type="Rhea" id="RHEA-COMP:10494"/>
        <dbReference type="Rhea" id="RHEA-COMP:10495"/>
        <dbReference type="ChEBI" id="CHEBI:15378"/>
        <dbReference type="ChEBI" id="CHEBI:16526"/>
        <dbReference type="ChEBI" id="CHEBI:57305"/>
        <dbReference type="ChEBI" id="CHEBI:83099"/>
        <dbReference type="ChEBI" id="CHEBI:83143"/>
        <dbReference type="EC" id="1.4.4.2"/>
    </reaction>
</comment>
<protein>
    <recommendedName>
        <fullName evidence="4">Probable glycine dehydrogenase (decarboxylating) subunit 1</fullName>
        <ecNumber evidence="4">1.4.4.2</ecNumber>
    </recommendedName>
    <alternativeName>
        <fullName evidence="4">Glycine cleavage system P-protein subunit 1</fullName>
    </alternativeName>
    <alternativeName>
        <fullName evidence="4">Glycine decarboxylase subunit 1</fullName>
    </alternativeName>
    <alternativeName>
        <fullName evidence="4">Glycine dehydrogenase (aminomethyl-transferring) subunit 1</fullName>
    </alternativeName>
</protein>
<dbReference type="CDD" id="cd00613">
    <property type="entry name" value="GDC-P"/>
    <property type="match status" value="1"/>
</dbReference>
<feature type="domain" description="Glycine cleavage system P-protein N-terminal" evidence="5">
    <location>
        <begin position="1"/>
        <end position="437"/>
    </location>
</feature>
<dbReference type="Gene3D" id="3.90.1150.10">
    <property type="entry name" value="Aspartate Aminotransferase, domain 1"/>
    <property type="match status" value="1"/>
</dbReference>
<dbReference type="InterPro" id="IPR049315">
    <property type="entry name" value="GDC-P_N"/>
</dbReference>
<dbReference type="InterPro" id="IPR020581">
    <property type="entry name" value="GDC_P"/>
</dbReference>
<evidence type="ECO:0000256" key="2">
    <source>
        <dbReference type="ARBA" id="ARBA00023002"/>
    </source>
</evidence>
<dbReference type="InterPro" id="IPR015424">
    <property type="entry name" value="PyrdxlP-dep_Trfase"/>
</dbReference>
<dbReference type="HAMAP" id="MF_00712">
    <property type="entry name" value="GcvPA"/>
    <property type="match status" value="1"/>
</dbReference>
<evidence type="ECO:0000256" key="3">
    <source>
        <dbReference type="ARBA" id="ARBA00049026"/>
    </source>
</evidence>
<comment type="subunit">
    <text evidence="4">The glycine cleavage system is composed of four proteins: P, T, L and H. In this organism, the P 'protein' is a heterodimer of two subunits.</text>
</comment>
<dbReference type="EC" id="1.4.4.2" evidence="4"/>
<dbReference type="InterPro" id="IPR015421">
    <property type="entry name" value="PyrdxlP-dep_Trfase_major"/>
</dbReference>
<evidence type="ECO:0000256" key="4">
    <source>
        <dbReference type="HAMAP-Rule" id="MF_00712"/>
    </source>
</evidence>
<organism evidence="6 7">
    <name type="scientific">Candidatus Sulfuritelmatomonas gaucii</name>
    <dbReference type="NCBI Taxonomy" id="2043161"/>
    <lineage>
        <taxon>Bacteria</taxon>
        <taxon>Pseudomonadati</taxon>
        <taxon>Acidobacteriota</taxon>
        <taxon>Terriglobia</taxon>
        <taxon>Terriglobales</taxon>
        <taxon>Acidobacteriaceae</taxon>
        <taxon>Candidatus Sulfuritelmatomonas</taxon>
    </lineage>
</organism>
<dbReference type="NCBIfam" id="NF001696">
    <property type="entry name" value="PRK00451.1"/>
    <property type="match status" value="1"/>
</dbReference>
<dbReference type="PANTHER" id="PTHR42806">
    <property type="entry name" value="GLYCINE CLEAVAGE SYSTEM P-PROTEIN"/>
    <property type="match status" value="1"/>
</dbReference>
<dbReference type="GO" id="GO:0019464">
    <property type="term" value="P:glycine decarboxylation via glycine cleavage system"/>
    <property type="evidence" value="ECO:0007669"/>
    <property type="project" value="UniProtKB-UniRule"/>
</dbReference>
<dbReference type="GO" id="GO:0009116">
    <property type="term" value="P:nucleoside metabolic process"/>
    <property type="evidence" value="ECO:0007669"/>
    <property type="project" value="InterPro"/>
</dbReference>
<dbReference type="Gene3D" id="3.40.640.10">
    <property type="entry name" value="Type I PLP-dependent aspartate aminotransferase-like (Major domain)"/>
    <property type="match status" value="1"/>
</dbReference>
<dbReference type="AlphaFoldDB" id="A0A2N9L514"/>
<comment type="function">
    <text evidence="1 4">The glycine cleavage system catalyzes the degradation of glycine. The P protein binds the alpha-amino group of glycine through its pyridoxal phosphate cofactor; CO(2) is released and the remaining methylamine moiety is then transferred to the lipoamide cofactor of the H protein.</text>
</comment>
<accession>A0A2N9L514</accession>
<dbReference type="Pfam" id="PF02347">
    <property type="entry name" value="GDC-P"/>
    <property type="match status" value="1"/>
</dbReference>
<dbReference type="Proteomes" id="UP000239735">
    <property type="component" value="Unassembled WGS sequence"/>
</dbReference>
<comment type="similarity">
    <text evidence="4">Belongs to the GcvP family. N-terminal subunit subfamily.</text>
</comment>
<gene>
    <name evidence="4 6" type="primary">gcvPA</name>
    <name evidence="6" type="ORF">SBA5_150064</name>
</gene>
<dbReference type="OrthoDB" id="9771867at2"/>
<dbReference type="SUPFAM" id="SSF53383">
    <property type="entry name" value="PLP-dependent transferases"/>
    <property type="match status" value="1"/>
</dbReference>
<dbReference type="GO" id="GO:0004375">
    <property type="term" value="F:glycine dehydrogenase (decarboxylating) activity"/>
    <property type="evidence" value="ECO:0007669"/>
    <property type="project" value="UniProtKB-EC"/>
</dbReference>
<sequence length="449" mass="49040">MRYLPKSDDERRQMLAEIGARSIDDLFAIIPAEYRLGRDLNVPRQQAESEIIAYFRAAGQKNATDYASFLGAGAYRHYRPVIIDSLVQRGEFLTSYTPYQAEITQGTLQAIFEFQTMIAELTGMDVANASMYDGSTGAAEAVLMAMRVTGRQKAVVAATVHPEYREVLHTYLRYREMPTALVGYHNETGRVDLEALAAAVSSETAAILVQSPNFFGVIEDIPAIAEIAHAKGALLIVSIAEAVSLGIVRPPVEADIVSMEAQSFGVALSYGGPFCGVIAAREQFVRQMPGRLAGQTVDGAGNRGFVLTLATREQHIRREKATSNICTNQALVALMATIFLAVYGKEGMRELAEHNLAKADYAAKTLSALSGTKLRFKGAPRFHEFVLQTDEAPAAWSRRLLDNKIVGGIELSRWYPELRNCTLWCATEVMPRETIDAAAKVLAAAPVEA</sequence>
<evidence type="ECO:0000313" key="7">
    <source>
        <dbReference type="Proteomes" id="UP000239735"/>
    </source>
</evidence>
<evidence type="ECO:0000256" key="1">
    <source>
        <dbReference type="ARBA" id="ARBA00003788"/>
    </source>
</evidence>
<dbReference type="PANTHER" id="PTHR42806:SF1">
    <property type="entry name" value="GLYCINE DEHYDROGENASE (DECARBOXYLATING)"/>
    <property type="match status" value="1"/>
</dbReference>
<dbReference type="InterPro" id="IPR015422">
    <property type="entry name" value="PyrdxlP-dep_Trfase_small"/>
</dbReference>
<proteinExistence type="inferred from homology"/>
<keyword evidence="2 4" id="KW-0560">Oxidoreductase</keyword>
<dbReference type="PIRSF" id="PIRSF006815">
    <property type="entry name" value="GcvPA"/>
    <property type="match status" value="1"/>
</dbReference>
<dbReference type="EMBL" id="OKRB01000057">
    <property type="protein sequence ID" value="SPE18330.1"/>
    <property type="molecule type" value="Genomic_DNA"/>
</dbReference>
<evidence type="ECO:0000259" key="5">
    <source>
        <dbReference type="Pfam" id="PF02347"/>
    </source>
</evidence>